<dbReference type="CDD" id="cd01189">
    <property type="entry name" value="INT_ICEBs1_C_like"/>
    <property type="match status" value="1"/>
</dbReference>
<evidence type="ECO:0000256" key="5">
    <source>
        <dbReference type="PROSITE-ProRule" id="PRU01248"/>
    </source>
</evidence>
<dbReference type="GO" id="GO:0003677">
    <property type="term" value="F:DNA binding"/>
    <property type="evidence" value="ECO:0007669"/>
    <property type="project" value="UniProtKB-UniRule"/>
</dbReference>
<dbReference type="RefSeq" id="WP_090775424.1">
    <property type="nucleotide sequence ID" value="NZ_FMYM01000005.1"/>
</dbReference>
<dbReference type="STRING" id="1464122.SAMN05421737_10560"/>
<evidence type="ECO:0000259" key="7">
    <source>
        <dbReference type="PROSITE" id="PS51900"/>
    </source>
</evidence>
<dbReference type="SUPFAM" id="SSF56349">
    <property type="entry name" value="DNA breaking-rejoining enzymes"/>
    <property type="match status" value="1"/>
</dbReference>
<organism evidence="8 9">
    <name type="scientific">Shouchella lonarensis</name>
    <dbReference type="NCBI Taxonomy" id="1464122"/>
    <lineage>
        <taxon>Bacteria</taxon>
        <taxon>Bacillati</taxon>
        <taxon>Bacillota</taxon>
        <taxon>Bacilli</taxon>
        <taxon>Bacillales</taxon>
        <taxon>Bacillaceae</taxon>
        <taxon>Shouchella</taxon>
    </lineage>
</organism>
<name>A0A1G6IGU0_9BACI</name>
<dbReference type="PROSITE" id="PS51898">
    <property type="entry name" value="TYR_RECOMBINASE"/>
    <property type="match status" value="1"/>
</dbReference>
<dbReference type="InterPro" id="IPR010998">
    <property type="entry name" value="Integrase_recombinase_N"/>
</dbReference>
<dbReference type="InterPro" id="IPR011010">
    <property type="entry name" value="DNA_brk_join_enz"/>
</dbReference>
<dbReference type="InterPro" id="IPR050808">
    <property type="entry name" value="Phage_Integrase"/>
</dbReference>
<keyword evidence="4" id="KW-0233">DNA recombination</keyword>
<dbReference type="Gene3D" id="1.10.150.130">
    <property type="match status" value="1"/>
</dbReference>
<protein>
    <submittedName>
        <fullName evidence="8">Integrase</fullName>
    </submittedName>
</protein>
<dbReference type="PROSITE" id="PS51900">
    <property type="entry name" value="CB"/>
    <property type="match status" value="1"/>
</dbReference>
<feature type="domain" description="Tyr recombinase" evidence="6">
    <location>
        <begin position="182"/>
        <end position="383"/>
    </location>
</feature>
<dbReference type="Gene3D" id="1.10.443.10">
    <property type="entry name" value="Intergrase catalytic core"/>
    <property type="match status" value="1"/>
</dbReference>
<evidence type="ECO:0000256" key="1">
    <source>
        <dbReference type="ARBA" id="ARBA00008857"/>
    </source>
</evidence>
<evidence type="ECO:0000259" key="6">
    <source>
        <dbReference type="PROSITE" id="PS51898"/>
    </source>
</evidence>
<dbReference type="InterPro" id="IPR004107">
    <property type="entry name" value="Integrase_SAM-like_N"/>
</dbReference>
<dbReference type="Pfam" id="PF00589">
    <property type="entry name" value="Phage_integrase"/>
    <property type="match status" value="1"/>
</dbReference>
<evidence type="ECO:0000256" key="2">
    <source>
        <dbReference type="ARBA" id="ARBA00022908"/>
    </source>
</evidence>
<accession>A0A1G6IGU0</accession>
<dbReference type="PANTHER" id="PTHR30629:SF2">
    <property type="entry name" value="PROPHAGE INTEGRASE INTS-RELATED"/>
    <property type="match status" value="1"/>
</dbReference>
<reference evidence="9" key="1">
    <citation type="submission" date="2016-09" db="EMBL/GenBank/DDBJ databases">
        <authorList>
            <person name="Varghese N."/>
            <person name="Submissions S."/>
        </authorList>
    </citation>
    <scope>NUCLEOTIDE SEQUENCE [LARGE SCALE GENOMIC DNA]</scope>
    <source>
        <strain evidence="9">25nlg</strain>
    </source>
</reference>
<dbReference type="Proteomes" id="UP000242662">
    <property type="component" value="Unassembled WGS sequence"/>
</dbReference>
<dbReference type="GO" id="GO:0015074">
    <property type="term" value="P:DNA integration"/>
    <property type="evidence" value="ECO:0007669"/>
    <property type="project" value="UniProtKB-KW"/>
</dbReference>
<dbReference type="Pfam" id="PF14659">
    <property type="entry name" value="Phage_int_SAM_3"/>
    <property type="match status" value="1"/>
</dbReference>
<keyword evidence="3 5" id="KW-0238">DNA-binding</keyword>
<dbReference type="InterPro" id="IPR002104">
    <property type="entry name" value="Integrase_catalytic"/>
</dbReference>
<feature type="domain" description="Core-binding (CB)" evidence="7">
    <location>
        <begin position="70"/>
        <end position="158"/>
    </location>
</feature>
<evidence type="ECO:0000313" key="8">
    <source>
        <dbReference type="EMBL" id="SDC05698.1"/>
    </source>
</evidence>
<sequence length="393" mass="46017">MSNIRKRGENTYFFTVSLGQGLSGKYPRKYKTYKVTEKMTPKQLEKHLELEYAKFEQLVKSENYIDPEKMSFTEFVKQWTENFAENSLSETTIANHLNRLQNHILPTLGQKRIDKIKGLDIINLLNNLKRKDNSDDPLAISTKIDVYRTLKSVFKYAFKWEIIASDPMEKVDKPIEKNKTKKAANVYDEEEVNALLLTVQRQLPHWRIFVTLCLTAGLRRSEALGLEWSSVDFKKMEIDINTAIVKGRKGAVIKSTKNESSHRLISIPKFVAQELKEYKLHWKKERFRMGDKWTEEEREWLFCNENGKHFYPTTPTLWWGRFTKRANVRHIRLHDLRHTSATLLIAQNIHAKIISERLGHSRINTTMDIYGHALRSADRGAADSMDNLFSKRL</sequence>
<dbReference type="EMBL" id="FMYM01000005">
    <property type="protein sequence ID" value="SDC05698.1"/>
    <property type="molecule type" value="Genomic_DNA"/>
</dbReference>
<evidence type="ECO:0000256" key="3">
    <source>
        <dbReference type="ARBA" id="ARBA00023125"/>
    </source>
</evidence>
<evidence type="ECO:0000313" key="9">
    <source>
        <dbReference type="Proteomes" id="UP000242662"/>
    </source>
</evidence>
<gene>
    <name evidence="8" type="ORF">SAMN05421737_10560</name>
</gene>
<dbReference type="AlphaFoldDB" id="A0A1G6IGU0"/>
<keyword evidence="9" id="KW-1185">Reference proteome</keyword>
<proteinExistence type="inferred from homology"/>
<comment type="similarity">
    <text evidence="1">Belongs to the 'phage' integrase family.</text>
</comment>
<dbReference type="PANTHER" id="PTHR30629">
    <property type="entry name" value="PROPHAGE INTEGRASE"/>
    <property type="match status" value="1"/>
</dbReference>
<evidence type="ECO:0000256" key="4">
    <source>
        <dbReference type="ARBA" id="ARBA00023172"/>
    </source>
</evidence>
<dbReference type="InterPro" id="IPR013762">
    <property type="entry name" value="Integrase-like_cat_sf"/>
</dbReference>
<dbReference type="InterPro" id="IPR044068">
    <property type="entry name" value="CB"/>
</dbReference>
<dbReference type="OrthoDB" id="9803188at2"/>
<keyword evidence="2" id="KW-0229">DNA integration</keyword>
<dbReference type="GO" id="GO:0006310">
    <property type="term" value="P:DNA recombination"/>
    <property type="evidence" value="ECO:0007669"/>
    <property type="project" value="UniProtKB-KW"/>
</dbReference>